<feature type="transmembrane region" description="Helical" evidence="1">
    <location>
        <begin position="303"/>
        <end position="325"/>
    </location>
</feature>
<gene>
    <name evidence="2" type="ORF">Adt_32193</name>
</gene>
<evidence type="ECO:0000313" key="2">
    <source>
        <dbReference type="EMBL" id="KAL2487437.1"/>
    </source>
</evidence>
<keyword evidence="1" id="KW-0812">Transmembrane</keyword>
<accession>A0ABD1RG96</accession>
<reference evidence="3" key="1">
    <citation type="submission" date="2024-07" db="EMBL/GenBank/DDBJ databases">
        <title>Two chromosome-level genome assemblies of Korean endemic species Abeliophyllum distichum and Forsythia ovata (Oleaceae).</title>
        <authorList>
            <person name="Jang H."/>
        </authorList>
    </citation>
    <scope>NUCLEOTIDE SEQUENCE [LARGE SCALE GENOMIC DNA]</scope>
</reference>
<evidence type="ECO:0000313" key="3">
    <source>
        <dbReference type="Proteomes" id="UP001604336"/>
    </source>
</evidence>
<dbReference type="PANTHER" id="PTHR36353:SF1">
    <property type="entry name" value="TRANSMEMBRANE PROTEIN"/>
    <property type="match status" value="1"/>
</dbReference>
<dbReference type="InterPro" id="IPR056715">
    <property type="entry name" value="DUF7813"/>
</dbReference>
<evidence type="ECO:0000256" key="1">
    <source>
        <dbReference type="SAM" id="Phobius"/>
    </source>
</evidence>
<comment type="caution">
    <text evidence="2">The sequence shown here is derived from an EMBL/GenBank/DDBJ whole genome shotgun (WGS) entry which is preliminary data.</text>
</comment>
<feature type="transmembrane region" description="Helical" evidence="1">
    <location>
        <begin position="185"/>
        <end position="206"/>
    </location>
</feature>
<dbReference type="Proteomes" id="UP001604336">
    <property type="component" value="Unassembled WGS sequence"/>
</dbReference>
<sequence length="414" mass="48070">MNRLIRFRHLPRPQQPPINHLTTTVILKYTTVIFYSHLCTFLTLSLILWDIRSTIEKFYVGLTDDFDPSIKALLTRKDYPVAHRIRQRRPESQPSPPGALDDNFFSGDSYDRFHLKQFNRNTTNSILGRGIVLDDFSFRAEIPNGDKFIEEDEVSKSMERNLDEPHIEFDLELLRKGLVNGRHDVNILFSLAYVFAFITSIFAYTWARGIVLLQVVDHFSGNQRSLLHYIDYGLRFGFGGLWRVSFLNWWARDKLVRLISRISYEIENYYVFLVVAMRAMFIPFINLAPWVQGPRWETTDFMVKWFFTDLIAGFIFSVGSWVAIVERPINITGIFRESYSIFAASLSPAIEIRILEAIICGSVGRGIVWVVLGNYCSLAFQCVMEVFFLVAWLLYYLSARGLLRRGQVEVLPAH</sequence>
<feature type="transmembrane region" description="Helical" evidence="1">
    <location>
        <begin position="378"/>
        <end position="397"/>
    </location>
</feature>
<keyword evidence="1" id="KW-1133">Transmembrane helix</keyword>
<feature type="transmembrane region" description="Helical" evidence="1">
    <location>
        <begin position="226"/>
        <end position="249"/>
    </location>
</feature>
<keyword evidence="1" id="KW-0472">Membrane</keyword>
<dbReference type="Pfam" id="PF25105">
    <property type="entry name" value="DUF7813"/>
    <property type="match status" value="1"/>
</dbReference>
<protein>
    <submittedName>
        <fullName evidence="2">Uncharacterized protein</fullName>
    </submittedName>
</protein>
<dbReference type="PANTHER" id="PTHR36353">
    <property type="entry name" value="TRANSMEMBRANE PROTEIN"/>
    <property type="match status" value="1"/>
</dbReference>
<dbReference type="AlphaFoldDB" id="A0ABD1RG96"/>
<name>A0ABD1RG96_9LAMI</name>
<proteinExistence type="predicted"/>
<keyword evidence="3" id="KW-1185">Reference proteome</keyword>
<dbReference type="EMBL" id="JBFOLK010000009">
    <property type="protein sequence ID" value="KAL2487437.1"/>
    <property type="molecule type" value="Genomic_DNA"/>
</dbReference>
<organism evidence="2 3">
    <name type="scientific">Abeliophyllum distichum</name>
    <dbReference type="NCBI Taxonomy" id="126358"/>
    <lineage>
        <taxon>Eukaryota</taxon>
        <taxon>Viridiplantae</taxon>
        <taxon>Streptophyta</taxon>
        <taxon>Embryophyta</taxon>
        <taxon>Tracheophyta</taxon>
        <taxon>Spermatophyta</taxon>
        <taxon>Magnoliopsida</taxon>
        <taxon>eudicotyledons</taxon>
        <taxon>Gunneridae</taxon>
        <taxon>Pentapetalae</taxon>
        <taxon>asterids</taxon>
        <taxon>lamiids</taxon>
        <taxon>Lamiales</taxon>
        <taxon>Oleaceae</taxon>
        <taxon>Forsythieae</taxon>
        <taxon>Abeliophyllum</taxon>
    </lineage>
</organism>
<feature type="transmembrane region" description="Helical" evidence="1">
    <location>
        <begin position="269"/>
        <end position="291"/>
    </location>
</feature>